<feature type="region of interest" description="Disordered" evidence="1">
    <location>
        <begin position="30"/>
        <end position="49"/>
    </location>
</feature>
<proteinExistence type="predicted"/>
<accession>A0A6A6RE99</accession>
<protein>
    <recommendedName>
        <fullName evidence="2">RSE1/DDB1/CPSF1 first beta-propeller domain-containing protein</fullName>
    </recommendedName>
</protein>
<dbReference type="InterPro" id="IPR018846">
    <property type="entry name" value="Beta-prop_RSE1/DDB1/CPSF1_1st"/>
</dbReference>
<evidence type="ECO:0000313" key="3">
    <source>
        <dbReference type="EMBL" id="KAF2502774.1"/>
    </source>
</evidence>
<dbReference type="EMBL" id="MU004181">
    <property type="protein sequence ID" value="KAF2502774.1"/>
    <property type="molecule type" value="Genomic_DNA"/>
</dbReference>
<organism evidence="3 4">
    <name type="scientific">Lophium mytilinum</name>
    <dbReference type="NCBI Taxonomy" id="390894"/>
    <lineage>
        <taxon>Eukaryota</taxon>
        <taxon>Fungi</taxon>
        <taxon>Dikarya</taxon>
        <taxon>Ascomycota</taxon>
        <taxon>Pezizomycotina</taxon>
        <taxon>Dothideomycetes</taxon>
        <taxon>Pleosporomycetidae</taxon>
        <taxon>Mytilinidiales</taxon>
        <taxon>Mytilinidiaceae</taxon>
        <taxon>Lophium</taxon>
    </lineage>
</organism>
<evidence type="ECO:0000256" key="1">
    <source>
        <dbReference type="SAM" id="MobiDB-lite"/>
    </source>
</evidence>
<evidence type="ECO:0000259" key="2">
    <source>
        <dbReference type="Pfam" id="PF10433"/>
    </source>
</evidence>
<dbReference type="Pfam" id="PF10433">
    <property type="entry name" value="Beta-prop_RSE1_1st"/>
    <property type="match status" value="1"/>
</dbReference>
<sequence length="1417" mass="158170">MDSVATSVLVDGQWVTQHVTVEEVLRNERQKTEAAAKSRQQKPPEPTPALGLLSRTVLRSPIINWIIPARVRHKDFNDVVFIGEDFLYIKEIGSDGHLSHVASKTDFGSRIRAARCFGEPRKPAYYSQLKTEENGGLEDETSDAIPPQIIVLTLESQKVVFLYAHQDAAGCVTFVQSTTPLPLVSFMESPGKHLAVDPKSRAIAISATEELFLIYTTKSMAAWRMELRSHPHTDLQSASFSTPKVEERAFKVDKSVILKMEFLSPVAGDPDRVVLLVLLSIGGRTKMSCYEWDANSTILGPQSSVIVRLDKYPLDSEDSHPLFVIPLRQSPDFLLVGEHIITLYQDILTGSPRRIKTNFEAKTSKCSGSSRRRPLLTHWARTARNWETEGKLDESIYLVREDGTVLYAVVHPNASTVVVMSAGQLNCTVDSAFASLDIGFSLMSPDVLIAAGDMSYGEVIKIGHWSKGSQKIITRTETMEFEYIESLPNWAPLMDTVVSRLPGVKSKYERSRDTILTTSGRAPYSSISEIRHGLNARIWAAAELSDSLGNTGMWALLDPTGEGVFFLVSHPWQTRLYHLSIRSMEVSEIEEQNCDLELNRETFVACTLNLEWAVQVTENALHLLSISPENPQFRLVNRQDFPLDRPVRAATVDRRWPLIVLASRQGSEFSLELQHFVEPDDENGSSNATPSFVFRARTPLSAEPTCVQLVGIRGRPYVFVGTRNAELLLFSLVGGDFVLVLKKQVEVSFMQGIPVVCESVTLLSSDERGEYTLICGMRNGCVYNLNLEEHRTDPTISISSTTIIPIGHTSARVIQCSSESTTAFVICGSECCRLTRSETNDSTIRYETDNIWFTDQGNPGLQQPAISTLAQVPHWLRNSPEEFSLGETLLAISDSTFLLAQLDSEVKAVPRRLVIQDTPYKLIYSPRLKMMVVAAFRIKEKKGKERHGRGFRSVRSVIQLVRSDGHANNDDGDDDEDTVMEDETKGLVAGECVLWPHEKVYAFLEWHWEEGPKKYDFLVVGTGITNANGALSGRLIFLQIKLDSKGNAEFRESKTRELRQPVFAIASYDERHMIYTCGTTAQLEEFSATERRWLTVSQYTLPSAGLQITVQGPNIYISTAQDSVYALGIGLSSSSKPILQPFFSDAGTRNTLNHLAIRLPPLKFDVDRQNTEVASSSSPARAPRTLILISDKSSTLAGLLQPSQEALKNAAPTLLEARLPRCVTRLRRGAIRPSWRRHHPKSFDTSHLFQRANPTDQLDELLTPSPVPGILVDDIIGTAVDGTLFAFSILDQPAWYILKFLETLVTVAERQYANTKLRWTHISLQDVIEGLESDKGTPKSSYFHVNGDLLASRITDTRAPVTALRTLLFHGPEEEIRVRFFQHASAFLPVEEPGEDLETRLIEGCVEWLREVLDAVL</sequence>
<keyword evidence="4" id="KW-1185">Reference proteome</keyword>
<dbReference type="Proteomes" id="UP000799750">
    <property type="component" value="Unassembled WGS sequence"/>
</dbReference>
<evidence type="ECO:0000313" key="4">
    <source>
        <dbReference type="Proteomes" id="UP000799750"/>
    </source>
</evidence>
<dbReference type="PANTHER" id="PTHR10644">
    <property type="entry name" value="DNA REPAIR/RNA PROCESSING CPSF FAMILY"/>
    <property type="match status" value="1"/>
</dbReference>
<gene>
    <name evidence="3" type="ORF">BU16DRAFT_554813</name>
</gene>
<dbReference type="OrthoDB" id="20774at2759"/>
<dbReference type="Gene3D" id="2.130.10.10">
    <property type="entry name" value="YVTN repeat-like/Quinoprotein amine dehydrogenase"/>
    <property type="match status" value="2"/>
</dbReference>
<reference evidence="3" key="1">
    <citation type="journal article" date="2020" name="Stud. Mycol.">
        <title>101 Dothideomycetes genomes: a test case for predicting lifestyles and emergence of pathogens.</title>
        <authorList>
            <person name="Haridas S."/>
            <person name="Albert R."/>
            <person name="Binder M."/>
            <person name="Bloem J."/>
            <person name="Labutti K."/>
            <person name="Salamov A."/>
            <person name="Andreopoulos B."/>
            <person name="Baker S."/>
            <person name="Barry K."/>
            <person name="Bills G."/>
            <person name="Bluhm B."/>
            <person name="Cannon C."/>
            <person name="Castanera R."/>
            <person name="Culley D."/>
            <person name="Daum C."/>
            <person name="Ezra D."/>
            <person name="Gonzalez J."/>
            <person name="Henrissat B."/>
            <person name="Kuo A."/>
            <person name="Liang C."/>
            <person name="Lipzen A."/>
            <person name="Lutzoni F."/>
            <person name="Magnuson J."/>
            <person name="Mondo S."/>
            <person name="Nolan M."/>
            <person name="Ohm R."/>
            <person name="Pangilinan J."/>
            <person name="Park H.-J."/>
            <person name="Ramirez L."/>
            <person name="Alfaro M."/>
            <person name="Sun H."/>
            <person name="Tritt A."/>
            <person name="Yoshinaga Y."/>
            <person name="Zwiers L.-H."/>
            <person name="Turgeon B."/>
            <person name="Goodwin S."/>
            <person name="Spatafora J."/>
            <person name="Crous P."/>
            <person name="Grigoriev I."/>
        </authorList>
    </citation>
    <scope>NUCLEOTIDE SEQUENCE</scope>
    <source>
        <strain evidence="3">CBS 269.34</strain>
    </source>
</reference>
<dbReference type="InterPro" id="IPR050358">
    <property type="entry name" value="RSE1/DDB1/CFT1"/>
</dbReference>
<feature type="domain" description="RSE1/DDB1/CPSF1 first beta-propeller" evidence="2">
    <location>
        <begin position="63"/>
        <end position="486"/>
    </location>
</feature>
<dbReference type="InterPro" id="IPR015943">
    <property type="entry name" value="WD40/YVTN_repeat-like_dom_sf"/>
</dbReference>
<name>A0A6A6RE99_9PEZI</name>